<accession>A0A6P1XZM2</accession>
<proteinExistence type="predicted"/>
<dbReference type="KEGG" id="trz:GWP43_00280"/>
<name>A0A6P1XZM2_9SPIR</name>
<dbReference type="AlphaFoldDB" id="A0A6P1XZM2"/>
<dbReference type="EMBL" id="CP048020">
    <property type="protein sequence ID" value="QHX42152.1"/>
    <property type="molecule type" value="Genomic_DNA"/>
</dbReference>
<gene>
    <name evidence="2" type="ORF">GWP43_00280</name>
</gene>
<evidence type="ECO:0000313" key="3">
    <source>
        <dbReference type="Proteomes" id="UP000464374"/>
    </source>
</evidence>
<dbReference type="Proteomes" id="UP000464374">
    <property type="component" value="Chromosome"/>
</dbReference>
<sequence>MIDGYVITFHTHYEALVCMRSLEKSEAVQNGVITVKLIPVPRELSSACGTAVKVMIKDGAVFGVENFANIERDEVFSFDSAGTYTAADN</sequence>
<organism evidence="2 3">
    <name type="scientific">Treponema vincentii</name>
    <dbReference type="NCBI Taxonomy" id="69710"/>
    <lineage>
        <taxon>Bacteria</taxon>
        <taxon>Pseudomonadati</taxon>
        <taxon>Spirochaetota</taxon>
        <taxon>Spirochaetia</taxon>
        <taxon>Spirochaetales</taxon>
        <taxon>Treponemataceae</taxon>
        <taxon>Treponema</taxon>
    </lineage>
</organism>
<protein>
    <submittedName>
        <fullName evidence="2">DUF3343 domain-containing protein</fullName>
    </submittedName>
</protein>
<dbReference type="Pfam" id="PF11823">
    <property type="entry name" value="Se_S_carrier"/>
    <property type="match status" value="1"/>
</dbReference>
<dbReference type="InterPro" id="IPR021778">
    <property type="entry name" value="Se/S_carrier-like"/>
</dbReference>
<evidence type="ECO:0000259" key="1">
    <source>
        <dbReference type="Pfam" id="PF11823"/>
    </source>
</evidence>
<dbReference type="RefSeq" id="WP_162661967.1">
    <property type="nucleotide sequence ID" value="NZ_CP048020.1"/>
</dbReference>
<feature type="domain" description="Putative Se/S carrier protein-like" evidence="1">
    <location>
        <begin position="5"/>
        <end position="55"/>
    </location>
</feature>
<evidence type="ECO:0000313" key="2">
    <source>
        <dbReference type="EMBL" id="QHX42152.1"/>
    </source>
</evidence>
<reference evidence="2 3" key="1">
    <citation type="submission" date="2020-01" db="EMBL/GenBank/DDBJ databases">
        <title>Complete genome sequence of a human oral phylogroup 1 Treponema sp. strain ATCC 700766, originally isolated from periodontitis dental plaque.</title>
        <authorList>
            <person name="Chan Y."/>
            <person name="Huo Y.-B."/>
            <person name="Yu X.-L."/>
            <person name="Zeng H."/>
            <person name="Leung W.-K."/>
            <person name="Watt R.M."/>
        </authorList>
    </citation>
    <scope>NUCLEOTIDE SEQUENCE [LARGE SCALE GENOMIC DNA]</scope>
    <source>
        <strain evidence="2 3">OMZ 804</strain>
    </source>
</reference>